<feature type="domain" description="PPIase cyclophilin-type" evidence="5">
    <location>
        <begin position="85"/>
        <end position="205"/>
    </location>
</feature>
<dbReference type="InterPro" id="IPR002130">
    <property type="entry name" value="Cyclophilin-type_PPIase_dom"/>
</dbReference>
<keyword evidence="2 3" id="KW-0413">Isomerase</keyword>
<dbReference type="EMBL" id="CP012159">
    <property type="protein sequence ID" value="AKT43920.1"/>
    <property type="molecule type" value="Genomic_DNA"/>
</dbReference>
<dbReference type="Pfam" id="PF00160">
    <property type="entry name" value="Pro_isomerase"/>
    <property type="match status" value="1"/>
</dbReference>
<sequence length="248" mass="26583">MRVRLPFSVALLAATLVVSGCSQEKPSSQAAPATSASAASTAASAASAASPTSSALTGDAPIFHPERAKEQAPETYKVKLTTTKGDVVIQVTRAWSPGGADRFYNLVKLGFYDGVRLHRAVEGFMVQFGVHPNPSVNGAWFNAFFPDDKPVKSNKRGMVTFAMAGPNTRTTQVFINYADKNARLDSMGFAPFGEVVEGMSVVDSFYKGYGELAPQGKGPNPFLMQREGDAYIEKNFPELDTIKSTTLL</sequence>
<evidence type="ECO:0000256" key="2">
    <source>
        <dbReference type="ARBA" id="ARBA00023235"/>
    </source>
</evidence>
<keyword evidence="1 3" id="KW-0697">Rotamase</keyword>
<dbReference type="InterPro" id="IPR044665">
    <property type="entry name" value="E_coli_cyclophilin_A-like"/>
</dbReference>
<dbReference type="EC" id="5.2.1.8" evidence="3"/>
<comment type="function">
    <text evidence="3">PPIases accelerate the folding of proteins. It catalyzes the cis-trans isomerization of proline imidic peptide bonds in oligopeptides.</text>
</comment>
<dbReference type="PROSITE" id="PS51257">
    <property type="entry name" value="PROKAR_LIPOPROTEIN"/>
    <property type="match status" value="1"/>
</dbReference>
<accession>A0A0K1ESK7</accession>
<protein>
    <recommendedName>
        <fullName evidence="3">Peptidyl-prolyl cis-trans isomerase</fullName>
        <shortName evidence="3">PPIase</shortName>
        <ecNumber evidence="3">5.2.1.8</ecNumber>
    </recommendedName>
</protein>
<evidence type="ECO:0000256" key="3">
    <source>
        <dbReference type="RuleBase" id="RU363019"/>
    </source>
</evidence>
<comment type="similarity">
    <text evidence="3">Belongs to the cyclophilin-type PPIase family.</text>
</comment>
<dbReference type="STRING" id="52.CMC5_081570"/>
<comment type="catalytic activity">
    <reaction evidence="3">
        <text>[protein]-peptidylproline (omega=180) = [protein]-peptidylproline (omega=0)</text>
        <dbReference type="Rhea" id="RHEA:16237"/>
        <dbReference type="Rhea" id="RHEA-COMP:10747"/>
        <dbReference type="Rhea" id="RHEA-COMP:10748"/>
        <dbReference type="ChEBI" id="CHEBI:83833"/>
        <dbReference type="ChEBI" id="CHEBI:83834"/>
        <dbReference type="EC" id="5.2.1.8"/>
    </reaction>
</comment>
<evidence type="ECO:0000313" key="6">
    <source>
        <dbReference type="EMBL" id="AKT43920.1"/>
    </source>
</evidence>
<proteinExistence type="inferred from homology"/>
<keyword evidence="7" id="KW-1185">Reference proteome</keyword>
<dbReference type="RefSeq" id="WP_082363268.1">
    <property type="nucleotide sequence ID" value="NZ_CP012159.1"/>
</dbReference>
<dbReference type="GO" id="GO:0003755">
    <property type="term" value="F:peptidyl-prolyl cis-trans isomerase activity"/>
    <property type="evidence" value="ECO:0007669"/>
    <property type="project" value="UniProtKB-UniRule"/>
</dbReference>
<dbReference type="PRINTS" id="PR00153">
    <property type="entry name" value="CSAPPISMRASE"/>
</dbReference>
<reference evidence="6 7" key="1">
    <citation type="submission" date="2015-07" db="EMBL/GenBank/DDBJ databases">
        <title>Genome analysis of myxobacterium Chondromyces crocatus Cm c5 reveals a high potential for natural compound synthesis and the genetic basis for the loss of fruiting body formation.</title>
        <authorList>
            <person name="Zaburannyi N."/>
            <person name="Bunk B."/>
            <person name="Maier J."/>
            <person name="Overmann J."/>
            <person name="Mueller R."/>
        </authorList>
    </citation>
    <scope>NUCLEOTIDE SEQUENCE [LARGE SCALE GENOMIC DNA]</scope>
    <source>
        <strain evidence="6 7">Cm c5</strain>
    </source>
</reference>
<dbReference type="KEGG" id="ccro:CMC5_081570"/>
<evidence type="ECO:0000259" key="5">
    <source>
        <dbReference type="PROSITE" id="PS50072"/>
    </source>
</evidence>
<dbReference type="OrthoDB" id="9807797at2"/>
<evidence type="ECO:0000256" key="4">
    <source>
        <dbReference type="SAM" id="MobiDB-lite"/>
    </source>
</evidence>
<dbReference type="SUPFAM" id="SSF50891">
    <property type="entry name" value="Cyclophilin-like"/>
    <property type="match status" value="1"/>
</dbReference>
<evidence type="ECO:0000313" key="7">
    <source>
        <dbReference type="Proteomes" id="UP000067626"/>
    </source>
</evidence>
<dbReference type="PROSITE" id="PS50072">
    <property type="entry name" value="CSA_PPIASE_2"/>
    <property type="match status" value="1"/>
</dbReference>
<evidence type="ECO:0000256" key="1">
    <source>
        <dbReference type="ARBA" id="ARBA00023110"/>
    </source>
</evidence>
<dbReference type="PANTHER" id="PTHR43246">
    <property type="entry name" value="PEPTIDYL-PROLYL CIS-TRANS ISOMERASE CYP38, CHLOROPLASTIC"/>
    <property type="match status" value="1"/>
</dbReference>
<gene>
    <name evidence="6" type="ORF">CMC5_081570</name>
</gene>
<dbReference type="Proteomes" id="UP000067626">
    <property type="component" value="Chromosome"/>
</dbReference>
<dbReference type="Gene3D" id="2.40.100.10">
    <property type="entry name" value="Cyclophilin-like"/>
    <property type="match status" value="1"/>
</dbReference>
<dbReference type="InterPro" id="IPR029000">
    <property type="entry name" value="Cyclophilin-like_dom_sf"/>
</dbReference>
<organism evidence="6 7">
    <name type="scientific">Chondromyces crocatus</name>
    <dbReference type="NCBI Taxonomy" id="52"/>
    <lineage>
        <taxon>Bacteria</taxon>
        <taxon>Pseudomonadati</taxon>
        <taxon>Myxococcota</taxon>
        <taxon>Polyangia</taxon>
        <taxon>Polyangiales</taxon>
        <taxon>Polyangiaceae</taxon>
        <taxon>Chondromyces</taxon>
    </lineage>
</organism>
<feature type="region of interest" description="Disordered" evidence="4">
    <location>
        <begin position="50"/>
        <end position="74"/>
    </location>
</feature>
<dbReference type="AlphaFoldDB" id="A0A0K1ESK7"/>
<name>A0A0K1ESK7_CHOCO</name>